<dbReference type="Proteomes" id="UP001295420">
    <property type="component" value="Unassembled WGS sequence"/>
</dbReference>
<dbReference type="RefSeq" id="WP_409379861.1">
    <property type="nucleotide sequence ID" value="NZ_CAKMTQ010000001.1"/>
</dbReference>
<reference evidence="1" key="1">
    <citation type="submission" date="2022-01" db="EMBL/GenBank/DDBJ databases">
        <authorList>
            <person name="Lagorce A."/>
        </authorList>
    </citation>
    <scope>NUCLEOTIDE SEQUENCE</scope>
    <source>
        <strain evidence="1">Th15_F1_D04</strain>
    </source>
</reference>
<accession>A0AAU9Q080</accession>
<name>A0AAU9Q080_9VIBR</name>
<proteinExistence type="predicted"/>
<sequence>MGYIILFHCCLMIAMWLFVFAPLLSNANTLTMNLVGKLEDRCEINFTSGQKIDLSDSNIKTLPLDIYCNQPLGVSVFSKNGGLKLDNRDDIPPFEYLFEININKANIHEEVKSIDLLSEKRFDSSGVIPFSALGEIRITLEDRLLYAGYYEDVIEIDVFPSINSVIN</sequence>
<dbReference type="AlphaFoldDB" id="A0AAU9Q080"/>
<gene>
    <name evidence="1" type="ORF">THF1D04_10959</name>
</gene>
<evidence type="ECO:0000313" key="1">
    <source>
        <dbReference type="EMBL" id="CAH1521512.1"/>
    </source>
</evidence>
<dbReference type="EMBL" id="CAKMTQ010000001">
    <property type="protein sequence ID" value="CAH1521512.1"/>
    <property type="molecule type" value="Genomic_DNA"/>
</dbReference>
<organism evidence="1 2">
    <name type="scientific">Vibrio owensii</name>
    <dbReference type="NCBI Taxonomy" id="696485"/>
    <lineage>
        <taxon>Bacteria</taxon>
        <taxon>Pseudomonadati</taxon>
        <taxon>Pseudomonadota</taxon>
        <taxon>Gammaproteobacteria</taxon>
        <taxon>Vibrionales</taxon>
        <taxon>Vibrionaceae</taxon>
        <taxon>Vibrio</taxon>
    </lineage>
</organism>
<comment type="caution">
    <text evidence="1">The sequence shown here is derived from an EMBL/GenBank/DDBJ whole genome shotgun (WGS) entry which is preliminary data.</text>
</comment>
<protein>
    <submittedName>
        <fullName evidence="1">Uncharacterized protein</fullName>
    </submittedName>
</protein>
<evidence type="ECO:0000313" key="2">
    <source>
        <dbReference type="Proteomes" id="UP001295420"/>
    </source>
</evidence>